<dbReference type="EMBL" id="JAQQPO010000032">
    <property type="protein sequence ID" value="MDC7960852.1"/>
    <property type="molecule type" value="Genomic_DNA"/>
</dbReference>
<dbReference type="InterPro" id="IPR024452">
    <property type="entry name" value="DUF3876"/>
</dbReference>
<protein>
    <submittedName>
        <fullName evidence="2">DUF3876 domain-containing protein</fullName>
    </submittedName>
</protein>
<accession>A0AAW6IQP5</accession>
<dbReference type="Proteomes" id="UP001215078">
    <property type="component" value="Unassembled WGS sequence"/>
</dbReference>
<organism evidence="2 3">
    <name type="scientific">Bacteroides ovatus</name>
    <dbReference type="NCBI Taxonomy" id="28116"/>
    <lineage>
        <taxon>Bacteria</taxon>
        <taxon>Pseudomonadati</taxon>
        <taxon>Bacteroidota</taxon>
        <taxon>Bacteroidia</taxon>
        <taxon>Bacteroidales</taxon>
        <taxon>Bacteroidaceae</taxon>
        <taxon>Bacteroides</taxon>
    </lineage>
</organism>
<dbReference type="RefSeq" id="WP_044129975.1">
    <property type="nucleotide sequence ID" value="NZ_JADNJA010000035.1"/>
</dbReference>
<gene>
    <name evidence="2" type="ORF">PQ628_21890</name>
</gene>
<feature type="chain" id="PRO_5043902416" evidence="1">
    <location>
        <begin position="28"/>
        <end position="119"/>
    </location>
</feature>
<dbReference type="AlphaFoldDB" id="A0AAW6IQP5"/>
<feature type="signal peptide" evidence="1">
    <location>
        <begin position="1"/>
        <end position="27"/>
    </location>
</feature>
<evidence type="ECO:0000256" key="1">
    <source>
        <dbReference type="SAM" id="SignalP"/>
    </source>
</evidence>
<evidence type="ECO:0000313" key="3">
    <source>
        <dbReference type="Proteomes" id="UP001215078"/>
    </source>
</evidence>
<proteinExistence type="predicted"/>
<sequence>MRNRQLVRLAVCLVGMAAMVLQSCMEANGTDCDRLCGSWSSVEGKPDVLVYKEGEAYKVTVFSRSGKTRVLKPRTYLLVEENGNLFINTGYRIDVSYNEATDVLTFSPHGDYVRSENRR</sequence>
<evidence type="ECO:0000313" key="2">
    <source>
        <dbReference type="EMBL" id="MDC7960852.1"/>
    </source>
</evidence>
<keyword evidence="1" id="KW-0732">Signal</keyword>
<name>A0AAW6IQP5_BACOV</name>
<dbReference type="Pfam" id="PF12992">
    <property type="entry name" value="DUF3876"/>
    <property type="match status" value="1"/>
</dbReference>
<dbReference type="PROSITE" id="PS51257">
    <property type="entry name" value="PROKAR_LIPOPROTEIN"/>
    <property type="match status" value="1"/>
</dbReference>
<comment type="caution">
    <text evidence="2">The sequence shown here is derived from an EMBL/GenBank/DDBJ whole genome shotgun (WGS) entry which is preliminary data.</text>
</comment>
<reference evidence="2" key="1">
    <citation type="submission" date="2022-10" db="EMBL/GenBank/DDBJ databases">
        <title>Human gut microbiome strain richness.</title>
        <authorList>
            <person name="Chen-Liaw A."/>
        </authorList>
    </citation>
    <scope>NUCLEOTIDE SEQUENCE</scope>
    <source>
        <strain evidence="2">RTP21484st1_H8_RTP21484_190118</strain>
    </source>
</reference>